<dbReference type="SUPFAM" id="SSF47113">
    <property type="entry name" value="Histone-fold"/>
    <property type="match status" value="1"/>
</dbReference>
<dbReference type="CDD" id="cd22911">
    <property type="entry name" value="HFD_H3"/>
    <property type="match status" value="1"/>
</dbReference>
<evidence type="ECO:0000256" key="6">
    <source>
        <dbReference type="ARBA" id="ARBA00023242"/>
    </source>
</evidence>
<evidence type="ECO:0000256" key="5">
    <source>
        <dbReference type="ARBA" id="ARBA00023125"/>
    </source>
</evidence>
<dbReference type="Proteomes" id="UP001158576">
    <property type="component" value="Chromosome XSR"/>
</dbReference>
<keyword evidence="11" id="KW-1185">Reference proteome</keyword>
<evidence type="ECO:0000256" key="8">
    <source>
        <dbReference type="SAM" id="MobiDB-lite"/>
    </source>
</evidence>
<comment type="subcellular location">
    <subcellularLocation>
        <location evidence="2">Chromosome</location>
    </subcellularLocation>
    <subcellularLocation>
        <location evidence="1">Nucleus</location>
    </subcellularLocation>
</comment>
<reference evidence="10 11" key="1">
    <citation type="submission" date="2021-04" db="EMBL/GenBank/DDBJ databases">
        <authorList>
            <person name="Bliznina A."/>
        </authorList>
    </citation>
    <scope>NUCLEOTIDE SEQUENCE [LARGE SCALE GENOMIC DNA]</scope>
</reference>
<sequence>MARQKSPPKKRPAKPGSKVNKEIMELQKSTNLLMRKMPFQRVVREVVNDLRPGNDYRWQSQALLCLQEATEAFIITTFEVANLYALHSKRVTIMKKDLDLVKAVAQFNLNGIKK</sequence>
<name>A0ABN7S9L2_OIKDI</name>
<evidence type="ECO:0000256" key="7">
    <source>
        <dbReference type="ARBA" id="ARBA00023269"/>
    </source>
</evidence>
<dbReference type="InterPro" id="IPR009072">
    <property type="entry name" value="Histone-fold"/>
</dbReference>
<evidence type="ECO:0000313" key="10">
    <source>
        <dbReference type="EMBL" id="CAG5095815.1"/>
    </source>
</evidence>
<gene>
    <name evidence="10" type="ORF">OKIOD_LOCUS5908</name>
</gene>
<evidence type="ECO:0000256" key="3">
    <source>
        <dbReference type="ARBA" id="ARBA00010343"/>
    </source>
</evidence>
<dbReference type="PRINTS" id="PR00622">
    <property type="entry name" value="HISTONEH3"/>
</dbReference>
<keyword evidence="5" id="KW-0238">DNA-binding</keyword>
<feature type="region of interest" description="Disordered" evidence="8">
    <location>
        <begin position="1"/>
        <end position="20"/>
    </location>
</feature>
<dbReference type="PANTHER" id="PTHR45810">
    <property type="entry name" value="HISTONE H3.2"/>
    <property type="match status" value="1"/>
</dbReference>
<dbReference type="SMART" id="SM00428">
    <property type="entry name" value="H3"/>
    <property type="match status" value="1"/>
</dbReference>
<organism evidence="10 11">
    <name type="scientific">Oikopleura dioica</name>
    <name type="common">Tunicate</name>
    <dbReference type="NCBI Taxonomy" id="34765"/>
    <lineage>
        <taxon>Eukaryota</taxon>
        <taxon>Metazoa</taxon>
        <taxon>Chordata</taxon>
        <taxon>Tunicata</taxon>
        <taxon>Appendicularia</taxon>
        <taxon>Copelata</taxon>
        <taxon>Oikopleuridae</taxon>
        <taxon>Oikopleura</taxon>
    </lineage>
</organism>
<evidence type="ECO:0000313" key="11">
    <source>
        <dbReference type="Proteomes" id="UP001158576"/>
    </source>
</evidence>
<dbReference type="PANTHER" id="PTHR45810:SF17">
    <property type="entry name" value="HISTONE H3-LIKE CENTROMERIC PROTEIN A"/>
    <property type="match status" value="1"/>
</dbReference>
<keyword evidence="6" id="KW-0539">Nucleus</keyword>
<dbReference type="EMBL" id="OU015569">
    <property type="protein sequence ID" value="CAG5095815.1"/>
    <property type="molecule type" value="Genomic_DNA"/>
</dbReference>
<comment type="similarity">
    <text evidence="3">Belongs to the histone H3 family.</text>
</comment>
<protein>
    <submittedName>
        <fullName evidence="10">Oidioi.mRNA.OKI2018_I69.XSR.g14350.t1.cds</fullName>
    </submittedName>
</protein>
<dbReference type="Gene3D" id="1.10.20.10">
    <property type="entry name" value="Histone, subunit A"/>
    <property type="match status" value="1"/>
</dbReference>
<dbReference type="InterPro" id="IPR007125">
    <property type="entry name" value="H2A/H2B/H3"/>
</dbReference>
<proteinExistence type="inferred from homology"/>
<keyword evidence="4" id="KW-0158">Chromosome</keyword>
<evidence type="ECO:0000256" key="1">
    <source>
        <dbReference type="ARBA" id="ARBA00004123"/>
    </source>
</evidence>
<feature type="compositionally biased region" description="Basic residues" evidence="8">
    <location>
        <begin position="1"/>
        <end position="13"/>
    </location>
</feature>
<dbReference type="Pfam" id="PF00125">
    <property type="entry name" value="Histone"/>
    <property type="match status" value="1"/>
</dbReference>
<accession>A0ABN7S9L2</accession>
<feature type="domain" description="Core Histone H2A/H2B/H3" evidence="9">
    <location>
        <begin position="15"/>
        <end position="101"/>
    </location>
</feature>
<keyword evidence="7" id="KW-0544">Nucleosome core</keyword>
<evidence type="ECO:0000256" key="4">
    <source>
        <dbReference type="ARBA" id="ARBA00022454"/>
    </source>
</evidence>
<dbReference type="InterPro" id="IPR000164">
    <property type="entry name" value="Histone_H3/CENP-A"/>
</dbReference>
<evidence type="ECO:0000259" key="9">
    <source>
        <dbReference type="Pfam" id="PF00125"/>
    </source>
</evidence>
<evidence type="ECO:0000256" key="2">
    <source>
        <dbReference type="ARBA" id="ARBA00004286"/>
    </source>
</evidence>